<dbReference type="Pfam" id="PF00400">
    <property type="entry name" value="WD40"/>
    <property type="match status" value="2"/>
</dbReference>
<keyword evidence="5" id="KW-1185">Reference proteome</keyword>
<feature type="coiled-coil region" evidence="2">
    <location>
        <begin position="482"/>
        <end position="509"/>
    </location>
</feature>
<reference evidence="4" key="1">
    <citation type="journal article" date="2016" name="Insect Biochem. Mol. Biol.">
        <title>Multifaceted biological insights from a draft genome sequence of the tobacco hornworm moth, Manduca sexta.</title>
        <authorList>
            <person name="Kanost M.R."/>
            <person name="Arrese E.L."/>
            <person name="Cao X."/>
            <person name="Chen Y.R."/>
            <person name="Chellapilla S."/>
            <person name="Goldsmith M.R."/>
            <person name="Grosse-Wilde E."/>
            <person name="Heckel D.G."/>
            <person name="Herndon N."/>
            <person name="Jiang H."/>
            <person name="Papanicolaou A."/>
            <person name="Qu J."/>
            <person name="Soulages J.L."/>
            <person name="Vogel H."/>
            <person name="Walters J."/>
            <person name="Waterhouse R.M."/>
            <person name="Ahn S.J."/>
            <person name="Almeida F.C."/>
            <person name="An C."/>
            <person name="Aqrawi P."/>
            <person name="Bretschneider A."/>
            <person name="Bryant W.B."/>
            <person name="Bucks S."/>
            <person name="Chao H."/>
            <person name="Chevignon G."/>
            <person name="Christen J.M."/>
            <person name="Clarke D.F."/>
            <person name="Dittmer N.T."/>
            <person name="Ferguson L.C.F."/>
            <person name="Garavelou S."/>
            <person name="Gordon K.H.J."/>
            <person name="Gunaratna R.T."/>
            <person name="Han Y."/>
            <person name="Hauser F."/>
            <person name="He Y."/>
            <person name="Heidel-Fischer H."/>
            <person name="Hirsh A."/>
            <person name="Hu Y."/>
            <person name="Jiang H."/>
            <person name="Kalra D."/>
            <person name="Klinner C."/>
            <person name="Konig C."/>
            <person name="Kovar C."/>
            <person name="Kroll A.R."/>
            <person name="Kuwar S.S."/>
            <person name="Lee S.L."/>
            <person name="Lehman R."/>
            <person name="Li K."/>
            <person name="Li Z."/>
            <person name="Liang H."/>
            <person name="Lovelace S."/>
            <person name="Lu Z."/>
            <person name="Mansfield J.H."/>
            <person name="McCulloch K.J."/>
            <person name="Mathew T."/>
            <person name="Morton B."/>
            <person name="Muzny D.M."/>
            <person name="Neunemann D."/>
            <person name="Ongeri F."/>
            <person name="Pauchet Y."/>
            <person name="Pu L.L."/>
            <person name="Pyrousis I."/>
            <person name="Rao X.J."/>
            <person name="Redding A."/>
            <person name="Roesel C."/>
            <person name="Sanchez-Gracia A."/>
            <person name="Schaack S."/>
            <person name="Shukla A."/>
            <person name="Tetreau G."/>
            <person name="Wang Y."/>
            <person name="Xiong G.H."/>
            <person name="Traut W."/>
            <person name="Walsh T.K."/>
            <person name="Worley K.C."/>
            <person name="Wu D."/>
            <person name="Wu W."/>
            <person name="Wu Y.Q."/>
            <person name="Zhang X."/>
            <person name="Zou Z."/>
            <person name="Zucker H."/>
            <person name="Briscoe A.D."/>
            <person name="Burmester T."/>
            <person name="Clem R.J."/>
            <person name="Feyereisen R."/>
            <person name="Grimmelikhuijzen C.J.P."/>
            <person name="Hamodrakas S.J."/>
            <person name="Hansson B.S."/>
            <person name="Huguet E."/>
            <person name="Jermiin L.S."/>
            <person name="Lan Q."/>
            <person name="Lehman H.K."/>
            <person name="Lorenzen M."/>
            <person name="Merzendorfer H."/>
            <person name="Michalopoulos I."/>
            <person name="Morton D.B."/>
            <person name="Muthukrishnan S."/>
            <person name="Oakeshott J.G."/>
            <person name="Palmer W."/>
            <person name="Park Y."/>
            <person name="Passarelli A.L."/>
            <person name="Rozas J."/>
            <person name="Schwartz L.M."/>
            <person name="Smith W."/>
            <person name="Southgate A."/>
            <person name="Vilcinskas A."/>
            <person name="Vogt R."/>
            <person name="Wang P."/>
            <person name="Werren J."/>
            <person name="Yu X.Q."/>
            <person name="Zhou J.J."/>
            <person name="Brown S.J."/>
            <person name="Scherer S.E."/>
            <person name="Richards S."/>
            <person name="Blissard G.W."/>
        </authorList>
    </citation>
    <scope>NUCLEOTIDE SEQUENCE</scope>
</reference>
<feature type="compositionally biased region" description="Polar residues" evidence="3">
    <location>
        <begin position="549"/>
        <end position="561"/>
    </location>
</feature>
<dbReference type="Proteomes" id="UP000791440">
    <property type="component" value="Unassembled WGS sequence"/>
</dbReference>
<accession>A0A921ZAR0</accession>
<evidence type="ECO:0000256" key="1">
    <source>
        <dbReference type="ARBA" id="ARBA00022737"/>
    </source>
</evidence>
<evidence type="ECO:0000313" key="4">
    <source>
        <dbReference type="EMBL" id="KAG6454208.1"/>
    </source>
</evidence>
<keyword evidence="1" id="KW-0677">Repeat</keyword>
<evidence type="ECO:0000256" key="3">
    <source>
        <dbReference type="SAM" id="MobiDB-lite"/>
    </source>
</evidence>
<gene>
    <name evidence="4" type="ORF">O3G_MSEX008559</name>
</gene>
<dbReference type="SUPFAM" id="SSF50978">
    <property type="entry name" value="WD40 repeat-like"/>
    <property type="match status" value="1"/>
</dbReference>
<dbReference type="PANTHER" id="PTHR44324">
    <property type="entry name" value="WD40 REPEAT DOMAIN 95"/>
    <property type="match status" value="1"/>
</dbReference>
<evidence type="ECO:0000256" key="2">
    <source>
        <dbReference type="SAM" id="Coils"/>
    </source>
</evidence>
<dbReference type="OrthoDB" id="691673at2759"/>
<keyword evidence="2" id="KW-0175">Coiled coil</keyword>
<dbReference type="AlphaFoldDB" id="A0A921ZAR0"/>
<reference evidence="4" key="2">
    <citation type="submission" date="2020-12" db="EMBL/GenBank/DDBJ databases">
        <authorList>
            <person name="Kanost M."/>
        </authorList>
    </citation>
    <scope>NUCLEOTIDE SEQUENCE</scope>
</reference>
<evidence type="ECO:0000313" key="5">
    <source>
        <dbReference type="Proteomes" id="UP000791440"/>
    </source>
</evidence>
<dbReference type="InterPro" id="IPR015943">
    <property type="entry name" value="WD40/YVTN_repeat-like_dom_sf"/>
</dbReference>
<proteinExistence type="predicted"/>
<feature type="region of interest" description="Disordered" evidence="3">
    <location>
        <begin position="547"/>
        <end position="569"/>
    </location>
</feature>
<name>A0A921ZAR0_MANSE</name>
<dbReference type="InterPro" id="IPR051242">
    <property type="entry name" value="WD-EF-hand_domain"/>
</dbReference>
<dbReference type="InterPro" id="IPR001680">
    <property type="entry name" value="WD40_rpt"/>
</dbReference>
<dbReference type="Gene3D" id="2.130.10.10">
    <property type="entry name" value="YVTN repeat-like/Quinoprotein amine dehydrogenase"/>
    <property type="match status" value="2"/>
</dbReference>
<comment type="caution">
    <text evidence="4">The sequence shown here is derived from an EMBL/GenBank/DDBJ whole genome shotgun (WGS) entry which is preliminary data.</text>
</comment>
<dbReference type="InterPro" id="IPR036322">
    <property type="entry name" value="WD40_repeat_dom_sf"/>
</dbReference>
<sequence length="569" mass="63728">MEHCKRESVVKLVNIEKPDSFCYAAVTRGGRVGIYDGELNLLHSYEMFYHRSGVRRRIKNCWITDAIYLMDVQYLMLAASDRSLTFYDAGTLTHTLLYCVTGLPNIPTCLAYSPSARMGDSSELAIGTERGDVIRMLFHQPRLQFLYTKASDSSNYYFWMELSSAPHTSHVSLTTWRRVHSRTIRRVCYVRDGDMLISCSHDNTISVRIRHVPGKMEDYVFRVQRGVSCFHAVAPLRLLATGGCDGSLRLWEHTQATPFATLAAPAPAHVLDVAVLPHAEIVVAFCNNFMVHVWDIYEECLLQSIKIKFPFLGVLGKKIEFGNYCIFPGPLRHKSLEVPLEAGAMSRRGSSVVQGSTGGLVLLPHASDCPGRRIESDPEYQKYNRSEILLVCCDYACVISLRDKQGEVLPPPGDTLRPRRPSVWDLPVNTILVETASSKSSPRLPSAPSPRLLEPATAQHCEHDLDTLLQNAGLQGILEKDFVLMQRLKHDLNKKLAEMEENKQAMVGAVSVGAPYLGLATYEPEPVGEIDHMLERYKRVMRLFPGSSAAGTPTGSHTTTPRYDKNFRL</sequence>
<organism evidence="4 5">
    <name type="scientific">Manduca sexta</name>
    <name type="common">Tobacco hawkmoth</name>
    <name type="synonym">Tobacco hornworm</name>
    <dbReference type="NCBI Taxonomy" id="7130"/>
    <lineage>
        <taxon>Eukaryota</taxon>
        <taxon>Metazoa</taxon>
        <taxon>Ecdysozoa</taxon>
        <taxon>Arthropoda</taxon>
        <taxon>Hexapoda</taxon>
        <taxon>Insecta</taxon>
        <taxon>Pterygota</taxon>
        <taxon>Neoptera</taxon>
        <taxon>Endopterygota</taxon>
        <taxon>Lepidoptera</taxon>
        <taxon>Glossata</taxon>
        <taxon>Ditrysia</taxon>
        <taxon>Bombycoidea</taxon>
        <taxon>Sphingidae</taxon>
        <taxon>Sphinginae</taxon>
        <taxon>Sphingini</taxon>
        <taxon>Manduca</taxon>
    </lineage>
</organism>
<dbReference type="EMBL" id="JH668460">
    <property type="protein sequence ID" value="KAG6454208.1"/>
    <property type="molecule type" value="Genomic_DNA"/>
</dbReference>
<protein>
    <submittedName>
        <fullName evidence="4">Uncharacterized protein</fullName>
    </submittedName>
</protein>
<dbReference type="SMART" id="SM00320">
    <property type="entry name" value="WD40"/>
    <property type="match status" value="4"/>
</dbReference>
<dbReference type="PANTHER" id="PTHR44324:SF3">
    <property type="entry name" value="WD REPEAT-CONTAINING PROTEIN 49-LIKE"/>
    <property type="match status" value="1"/>
</dbReference>